<organism evidence="1 3">
    <name type="scientific">Medicago truncatula</name>
    <name type="common">Barrel medic</name>
    <name type="synonym">Medicago tribuloides</name>
    <dbReference type="NCBI Taxonomy" id="3880"/>
    <lineage>
        <taxon>Eukaryota</taxon>
        <taxon>Viridiplantae</taxon>
        <taxon>Streptophyta</taxon>
        <taxon>Embryophyta</taxon>
        <taxon>Tracheophyta</taxon>
        <taxon>Spermatophyta</taxon>
        <taxon>Magnoliopsida</taxon>
        <taxon>eudicotyledons</taxon>
        <taxon>Gunneridae</taxon>
        <taxon>Pentapetalae</taxon>
        <taxon>rosids</taxon>
        <taxon>fabids</taxon>
        <taxon>Fabales</taxon>
        <taxon>Fabaceae</taxon>
        <taxon>Papilionoideae</taxon>
        <taxon>50 kb inversion clade</taxon>
        <taxon>NPAAA clade</taxon>
        <taxon>Hologalegina</taxon>
        <taxon>IRL clade</taxon>
        <taxon>Trifolieae</taxon>
        <taxon>Medicago</taxon>
    </lineage>
</organism>
<gene>
    <name evidence="1" type="ordered locus">MTR_4g045617</name>
</gene>
<evidence type="ECO:0000313" key="2">
    <source>
        <dbReference type="EnsemblPlants" id="KEH29548"/>
    </source>
</evidence>
<name>A0A072UKE1_MEDTR</name>
<protein>
    <submittedName>
        <fullName evidence="1 2">Uncharacterized protein</fullName>
    </submittedName>
</protein>
<reference evidence="2" key="3">
    <citation type="submission" date="2015-04" db="UniProtKB">
        <authorList>
            <consortium name="EnsemblPlants"/>
        </authorList>
    </citation>
    <scope>IDENTIFICATION</scope>
    <source>
        <strain evidence="2">cv. Jemalong A17</strain>
    </source>
</reference>
<dbReference type="HOGENOM" id="CLU_1930669_0_0_1"/>
<accession>A0A072UKE1</accession>
<keyword evidence="3" id="KW-1185">Reference proteome</keyword>
<sequence>MAIQNYIQRWDIRLLIFWRLPNGGRLSSELEGDQERLLRLRGDLLGGDRLRDLLLVDLLVWLRDLTLIECRWDLEREWRGLLPLLIRVELLTSAPVGVASFGVSGSHRGPCRGLSWRGIICTGSSRGVPIG</sequence>
<dbReference type="Proteomes" id="UP000002051">
    <property type="component" value="Chromosome 4"/>
</dbReference>
<dbReference type="EnsemblPlants" id="KEH29548">
    <property type="protein sequence ID" value="KEH29548"/>
    <property type="gene ID" value="MTR_4g045617"/>
</dbReference>
<reference evidence="1 3" key="2">
    <citation type="journal article" date="2014" name="BMC Genomics">
        <title>An improved genome release (version Mt4.0) for the model legume Medicago truncatula.</title>
        <authorList>
            <person name="Tang H."/>
            <person name="Krishnakumar V."/>
            <person name="Bidwell S."/>
            <person name="Rosen B."/>
            <person name="Chan A."/>
            <person name="Zhou S."/>
            <person name="Gentzbittel L."/>
            <person name="Childs K.L."/>
            <person name="Yandell M."/>
            <person name="Gundlach H."/>
            <person name="Mayer K.F."/>
            <person name="Schwartz D.C."/>
            <person name="Town C.D."/>
        </authorList>
    </citation>
    <scope>GENOME REANNOTATION</scope>
    <source>
        <strain evidence="1">A17</strain>
        <strain evidence="2 3">cv. Jemalong A17</strain>
    </source>
</reference>
<evidence type="ECO:0000313" key="3">
    <source>
        <dbReference type="Proteomes" id="UP000002051"/>
    </source>
</evidence>
<reference evidence="1 3" key="1">
    <citation type="journal article" date="2011" name="Nature">
        <title>The Medicago genome provides insight into the evolution of rhizobial symbioses.</title>
        <authorList>
            <person name="Young N.D."/>
            <person name="Debelle F."/>
            <person name="Oldroyd G.E."/>
            <person name="Geurts R."/>
            <person name="Cannon S.B."/>
            <person name="Udvardi M.K."/>
            <person name="Benedito V.A."/>
            <person name="Mayer K.F."/>
            <person name="Gouzy J."/>
            <person name="Schoof H."/>
            <person name="Van de Peer Y."/>
            <person name="Proost S."/>
            <person name="Cook D.R."/>
            <person name="Meyers B.C."/>
            <person name="Spannagl M."/>
            <person name="Cheung F."/>
            <person name="De Mita S."/>
            <person name="Krishnakumar V."/>
            <person name="Gundlach H."/>
            <person name="Zhou S."/>
            <person name="Mudge J."/>
            <person name="Bharti A.K."/>
            <person name="Murray J.D."/>
            <person name="Naoumkina M.A."/>
            <person name="Rosen B."/>
            <person name="Silverstein K.A."/>
            <person name="Tang H."/>
            <person name="Rombauts S."/>
            <person name="Zhao P.X."/>
            <person name="Zhou P."/>
            <person name="Barbe V."/>
            <person name="Bardou P."/>
            <person name="Bechner M."/>
            <person name="Bellec A."/>
            <person name="Berger A."/>
            <person name="Berges H."/>
            <person name="Bidwell S."/>
            <person name="Bisseling T."/>
            <person name="Choisne N."/>
            <person name="Couloux A."/>
            <person name="Denny R."/>
            <person name="Deshpande S."/>
            <person name="Dai X."/>
            <person name="Doyle J.J."/>
            <person name="Dudez A.M."/>
            <person name="Farmer A.D."/>
            <person name="Fouteau S."/>
            <person name="Franken C."/>
            <person name="Gibelin C."/>
            <person name="Gish J."/>
            <person name="Goldstein S."/>
            <person name="Gonzalez A.J."/>
            <person name="Green P.J."/>
            <person name="Hallab A."/>
            <person name="Hartog M."/>
            <person name="Hua A."/>
            <person name="Humphray S.J."/>
            <person name="Jeong D.H."/>
            <person name="Jing Y."/>
            <person name="Jocker A."/>
            <person name="Kenton S.M."/>
            <person name="Kim D.J."/>
            <person name="Klee K."/>
            <person name="Lai H."/>
            <person name="Lang C."/>
            <person name="Lin S."/>
            <person name="Macmil S.L."/>
            <person name="Magdelenat G."/>
            <person name="Matthews L."/>
            <person name="McCorrison J."/>
            <person name="Monaghan E.L."/>
            <person name="Mun J.H."/>
            <person name="Najar F.Z."/>
            <person name="Nicholson C."/>
            <person name="Noirot C."/>
            <person name="O'Bleness M."/>
            <person name="Paule C.R."/>
            <person name="Poulain J."/>
            <person name="Prion F."/>
            <person name="Qin B."/>
            <person name="Qu C."/>
            <person name="Retzel E.F."/>
            <person name="Riddle C."/>
            <person name="Sallet E."/>
            <person name="Samain S."/>
            <person name="Samson N."/>
            <person name="Sanders I."/>
            <person name="Saurat O."/>
            <person name="Scarpelli C."/>
            <person name="Schiex T."/>
            <person name="Segurens B."/>
            <person name="Severin A.J."/>
            <person name="Sherrier D.J."/>
            <person name="Shi R."/>
            <person name="Sims S."/>
            <person name="Singer S.R."/>
            <person name="Sinharoy S."/>
            <person name="Sterck L."/>
            <person name="Viollet A."/>
            <person name="Wang B.B."/>
            <person name="Wang K."/>
            <person name="Wang M."/>
            <person name="Wang X."/>
            <person name="Warfsmann J."/>
            <person name="Weissenbach J."/>
            <person name="White D.D."/>
            <person name="White J.D."/>
            <person name="Wiley G.B."/>
            <person name="Wincker P."/>
            <person name="Xing Y."/>
            <person name="Yang L."/>
            <person name="Yao Z."/>
            <person name="Ying F."/>
            <person name="Zhai J."/>
            <person name="Zhou L."/>
            <person name="Zuber A."/>
            <person name="Denarie J."/>
            <person name="Dixon R.A."/>
            <person name="May G.D."/>
            <person name="Schwartz D.C."/>
            <person name="Rogers J."/>
            <person name="Quetier F."/>
            <person name="Town C.D."/>
            <person name="Roe B.A."/>
        </authorList>
    </citation>
    <scope>NUCLEOTIDE SEQUENCE [LARGE SCALE GENOMIC DNA]</scope>
    <source>
        <strain evidence="1">A17</strain>
        <strain evidence="2 3">cv. Jemalong A17</strain>
    </source>
</reference>
<evidence type="ECO:0000313" key="1">
    <source>
        <dbReference type="EMBL" id="KEH29548.1"/>
    </source>
</evidence>
<proteinExistence type="predicted"/>
<dbReference type="EMBL" id="CM001220">
    <property type="protein sequence ID" value="KEH29548.1"/>
    <property type="molecule type" value="Genomic_DNA"/>
</dbReference>
<dbReference type="AlphaFoldDB" id="A0A072UKE1"/>